<accession>A0A150XES3</accession>
<dbReference type="RefSeq" id="WP_068415298.1">
    <property type="nucleotide sequence ID" value="NZ_LRDB01000014.1"/>
</dbReference>
<evidence type="ECO:0000313" key="3">
    <source>
        <dbReference type="Proteomes" id="UP000075615"/>
    </source>
</evidence>
<dbReference type="EMBL" id="LRDB01000014">
    <property type="protein sequence ID" value="KYG77164.1"/>
    <property type="molecule type" value="Genomic_DNA"/>
</dbReference>
<feature type="transmembrane region" description="Helical" evidence="1">
    <location>
        <begin position="7"/>
        <end position="27"/>
    </location>
</feature>
<evidence type="ECO:0000313" key="2">
    <source>
        <dbReference type="EMBL" id="KYG77164.1"/>
    </source>
</evidence>
<proteinExistence type="predicted"/>
<keyword evidence="1" id="KW-0812">Transmembrane</keyword>
<dbReference type="STRING" id="296218.AWN68_18195"/>
<comment type="caution">
    <text evidence="2">The sequence shown here is derived from an EMBL/GenBank/DDBJ whole genome shotgun (WGS) entry which is preliminary data.</text>
</comment>
<sequence>MSNWVKYRVLIALLIFVFSLFLAYLLYANQIPEDKEFRYPLVLALIGLGFTLSQFAFKVWDEKAVELKKIRLQLSEGLIKKSNVLINLVHVSLGEKKPDLIQLDTNFQIHLNEFKSSIEYASFFFEEKLVGKAETRAFLKILNELRDHINDGSLNVQRTEKSEKKASPQKILKAIGDLFVYGTTNVNSKELLEKVLESKQNFILSIHKMIG</sequence>
<reference evidence="2 3" key="1">
    <citation type="submission" date="2016-01" db="EMBL/GenBank/DDBJ databases">
        <title>Genome sequencing of Roseivirga echinicomitans KMM 6058.</title>
        <authorList>
            <person name="Selvaratnam C."/>
            <person name="Thevarajoo S."/>
            <person name="Goh K.M."/>
            <person name="Ee R."/>
            <person name="Chan K.-G."/>
            <person name="Chong C.S."/>
        </authorList>
    </citation>
    <scope>NUCLEOTIDE SEQUENCE [LARGE SCALE GENOMIC DNA]</scope>
    <source>
        <strain evidence="2 3">KMM 6058</strain>
    </source>
</reference>
<organism evidence="2 3">
    <name type="scientific">Roseivirga echinicomitans</name>
    <dbReference type="NCBI Taxonomy" id="296218"/>
    <lineage>
        <taxon>Bacteria</taxon>
        <taxon>Pseudomonadati</taxon>
        <taxon>Bacteroidota</taxon>
        <taxon>Cytophagia</taxon>
        <taxon>Cytophagales</taxon>
        <taxon>Roseivirgaceae</taxon>
        <taxon>Roseivirga</taxon>
    </lineage>
</organism>
<name>A0A150XES3_9BACT</name>
<evidence type="ECO:0000256" key="1">
    <source>
        <dbReference type="SAM" id="Phobius"/>
    </source>
</evidence>
<feature type="transmembrane region" description="Helical" evidence="1">
    <location>
        <begin position="39"/>
        <end position="60"/>
    </location>
</feature>
<dbReference type="AlphaFoldDB" id="A0A150XES3"/>
<protein>
    <submittedName>
        <fullName evidence="2">Uncharacterized protein</fullName>
    </submittedName>
</protein>
<keyword evidence="3" id="KW-1185">Reference proteome</keyword>
<keyword evidence="1" id="KW-0472">Membrane</keyword>
<keyword evidence="1" id="KW-1133">Transmembrane helix</keyword>
<dbReference type="Proteomes" id="UP000075615">
    <property type="component" value="Unassembled WGS sequence"/>
</dbReference>
<gene>
    <name evidence="2" type="ORF">AWN68_18195</name>
</gene>